<dbReference type="AlphaFoldDB" id="D8Q0J7"/>
<evidence type="ECO:0000313" key="2">
    <source>
        <dbReference type="EMBL" id="EFI97755.1"/>
    </source>
</evidence>
<dbReference type="GeneID" id="9590666"/>
<dbReference type="KEGG" id="scm:SCHCO_02746473"/>
<dbReference type="Proteomes" id="UP000007431">
    <property type="component" value="Unassembled WGS sequence"/>
</dbReference>
<sequence>MRSSSVDRAFGNATNEPTDDNITGTNTTLDTGNDARLPGDVAFKDSQWTWNMGEFENRDLHKALKPPDPSNINYLQTSAYIRRVAHDVLRDWSVTKAQLSPLLALCLPTTAPAPLRLQFKTPSMRYPRKCELALLAHHRLTTIVHHEILGDIAEELMLGDIVKWSTDGNETMTDAAVVNALRGEFPFKAGGTLSRDSQQKVTGAQKAMLHTLESSREADFEHHHRRTHGDILEVFFHHIAPGLPYYVRNGTGGNRKKNIYRGNGGNVKSPLPDLEDVIKHKLNSSESVVHATEIKTRLSIDKSFMATLFNSDGNDMEPNYQEIADQQCNCPGFAYRFLWPTTTKARLTAQVQIVVQVWTAMVSKALPAMEVSCSDTTFFFFRPPEQPQTLYISRLYSDPDCRSDTVCNPDTASMTNLTRAAMRYVANNPLLCSKLESQLPDPVKTHWPPTISRSKKAGENVGVDWKTCWELGKDKLNPRRGTRERRTVGVNV</sequence>
<dbReference type="EMBL" id="GL377305">
    <property type="protein sequence ID" value="EFI97755.1"/>
    <property type="molecule type" value="Genomic_DNA"/>
</dbReference>
<feature type="compositionally biased region" description="Polar residues" evidence="1">
    <location>
        <begin position="1"/>
        <end position="16"/>
    </location>
</feature>
<dbReference type="InParanoid" id="D8Q0J7"/>
<feature type="compositionally biased region" description="Low complexity" evidence="1">
    <location>
        <begin position="20"/>
        <end position="34"/>
    </location>
</feature>
<evidence type="ECO:0000256" key="1">
    <source>
        <dbReference type="SAM" id="MobiDB-lite"/>
    </source>
</evidence>
<dbReference type="HOGENOM" id="CLU_554497_0_0_1"/>
<protein>
    <submittedName>
        <fullName evidence="2">Uncharacterized protein</fullName>
    </submittedName>
</protein>
<keyword evidence="3" id="KW-1185">Reference proteome</keyword>
<feature type="non-terminal residue" evidence="2">
    <location>
        <position position="492"/>
    </location>
</feature>
<organism evidence="3">
    <name type="scientific">Schizophyllum commune (strain H4-8 / FGSC 9210)</name>
    <name type="common">Split gill fungus</name>
    <dbReference type="NCBI Taxonomy" id="578458"/>
    <lineage>
        <taxon>Eukaryota</taxon>
        <taxon>Fungi</taxon>
        <taxon>Dikarya</taxon>
        <taxon>Basidiomycota</taxon>
        <taxon>Agaricomycotina</taxon>
        <taxon>Agaricomycetes</taxon>
        <taxon>Agaricomycetidae</taxon>
        <taxon>Agaricales</taxon>
        <taxon>Schizophyllaceae</taxon>
        <taxon>Schizophyllum</taxon>
    </lineage>
</organism>
<evidence type="ECO:0000313" key="3">
    <source>
        <dbReference type="Proteomes" id="UP000007431"/>
    </source>
</evidence>
<proteinExistence type="predicted"/>
<dbReference type="VEuPathDB" id="FungiDB:SCHCODRAFT_02746473"/>
<accession>D8Q0J7</accession>
<dbReference type="OrthoDB" id="3310121at2759"/>
<name>D8Q0J7_SCHCM</name>
<reference evidence="2 3" key="1">
    <citation type="journal article" date="2010" name="Nat. Biotechnol.">
        <title>Genome sequence of the model mushroom Schizophyllum commune.</title>
        <authorList>
            <person name="Ohm R.A."/>
            <person name="de Jong J.F."/>
            <person name="Lugones L.G."/>
            <person name="Aerts A."/>
            <person name="Kothe E."/>
            <person name="Stajich J.E."/>
            <person name="de Vries R.P."/>
            <person name="Record E."/>
            <person name="Levasseur A."/>
            <person name="Baker S.E."/>
            <person name="Bartholomew K.A."/>
            <person name="Coutinho P.M."/>
            <person name="Erdmann S."/>
            <person name="Fowler T.J."/>
            <person name="Gathman A.C."/>
            <person name="Lombard V."/>
            <person name="Henrissat B."/>
            <person name="Knabe N."/>
            <person name="Kuees U."/>
            <person name="Lilly W.W."/>
            <person name="Lindquist E."/>
            <person name="Lucas S."/>
            <person name="Magnuson J.K."/>
            <person name="Piumi F."/>
            <person name="Raudaskoski M."/>
            <person name="Salamov A."/>
            <person name="Schmutz J."/>
            <person name="Schwarze F.W.M.R."/>
            <person name="vanKuyk P.A."/>
            <person name="Horton J.S."/>
            <person name="Grigoriev I.V."/>
            <person name="Woesten H.A.B."/>
        </authorList>
    </citation>
    <scope>NUCLEOTIDE SEQUENCE [LARGE SCALE GENOMIC DNA]</scope>
    <source>
        <strain evidence="3">H4-8 / FGSC 9210</strain>
    </source>
</reference>
<feature type="region of interest" description="Disordered" evidence="1">
    <location>
        <begin position="1"/>
        <end position="36"/>
    </location>
</feature>
<gene>
    <name evidence="2" type="ORF">SCHCODRAFT_107939</name>
</gene>